<dbReference type="Gene3D" id="3.40.190.150">
    <property type="entry name" value="Bordetella uptake gene, domain 1"/>
    <property type="match status" value="1"/>
</dbReference>
<comment type="similarity">
    <text evidence="1">Belongs to the UPF0065 (bug) family.</text>
</comment>
<dbReference type="Pfam" id="PF03401">
    <property type="entry name" value="TctC"/>
    <property type="match status" value="1"/>
</dbReference>
<reference evidence="3 4" key="1">
    <citation type="submission" date="2019-07" db="EMBL/GenBank/DDBJ databases">
        <title>Whole genome shotgun sequence of Reyranella soli NBRC 108950.</title>
        <authorList>
            <person name="Hosoyama A."/>
            <person name="Uohara A."/>
            <person name="Ohji S."/>
            <person name="Ichikawa N."/>
        </authorList>
    </citation>
    <scope>NUCLEOTIDE SEQUENCE [LARGE SCALE GENOMIC DNA]</scope>
    <source>
        <strain evidence="3 4">NBRC 108950</strain>
    </source>
</reference>
<comment type="caution">
    <text evidence="3">The sequence shown here is derived from an EMBL/GenBank/DDBJ whole genome shotgun (WGS) entry which is preliminary data.</text>
</comment>
<keyword evidence="2" id="KW-0732">Signal</keyword>
<dbReference type="InterPro" id="IPR005064">
    <property type="entry name" value="BUG"/>
</dbReference>
<evidence type="ECO:0000313" key="3">
    <source>
        <dbReference type="EMBL" id="GEP60681.1"/>
    </source>
</evidence>
<gene>
    <name evidence="3" type="ORF">RSO01_78470</name>
</gene>
<dbReference type="EMBL" id="BKAJ01000175">
    <property type="protein sequence ID" value="GEP60681.1"/>
    <property type="molecule type" value="Genomic_DNA"/>
</dbReference>
<keyword evidence="4" id="KW-1185">Reference proteome</keyword>
<evidence type="ECO:0000256" key="2">
    <source>
        <dbReference type="SAM" id="SignalP"/>
    </source>
</evidence>
<feature type="signal peptide" evidence="2">
    <location>
        <begin position="1"/>
        <end position="22"/>
    </location>
</feature>
<dbReference type="SUPFAM" id="SSF53850">
    <property type="entry name" value="Periplasmic binding protein-like II"/>
    <property type="match status" value="1"/>
</dbReference>
<dbReference type="PANTHER" id="PTHR42928">
    <property type="entry name" value="TRICARBOXYLATE-BINDING PROTEIN"/>
    <property type="match status" value="1"/>
</dbReference>
<dbReference type="Gene3D" id="3.40.190.10">
    <property type="entry name" value="Periplasmic binding protein-like II"/>
    <property type="match status" value="1"/>
</dbReference>
<protein>
    <submittedName>
        <fullName evidence="3">ABC transporter substrate-binding protein</fullName>
    </submittedName>
</protein>
<dbReference type="InterPro" id="IPR042100">
    <property type="entry name" value="Bug_dom1"/>
</dbReference>
<dbReference type="Proteomes" id="UP000321058">
    <property type="component" value="Unassembled WGS sequence"/>
</dbReference>
<dbReference type="PIRSF" id="PIRSF017082">
    <property type="entry name" value="YflP"/>
    <property type="match status" value="1"/>
</dbReference>
<accession>A0A512NP04</accession>
<dbReference type="AlphaFoldDB" id="A0A512NP04"/>
<evidence type="ECO:0000256" key="1">
    <source>
        <dbReference type="ARBA" id="ARBA00006987"/>
    </source>
</evidence>
<evidence type="ECO:0000313" key="4">
    <source>
        <dbReference type="Proteomes" id="UP000321058"/>
    </source>
</evidence>
<feature type="chain" id="PRO_5022172701" evidence="2">
    <location>
        <begin position="23"/>
        <end position="324"/>
    </location>
</feature>
<proteinExistence type="inferred from homology"/>
<organism evidence="3 4">
    <name type="scientific">Reyranella soli</name>
    <dbReference type="NCBI Taxonomy" id="1230389"/>
    <lineage>
        <taxon>Bacteria</taxon>
        <taxon>Pseudomonadati</taxon>
        <taxon>Pseudomonadota</taxon>
        <taxon>Alphaproteobacteria</taxon>
        <taxon>Hyphomicrobiales</taxon>
        <taxon>Reyranellaceae</taxon>
        <taxon>Reyranella</taxon>
    </lineage>
</organism>
<sequence length="324" mass="33610">MVMTKRAFLAASLVAASGAVRAQTYPAKPIRLIVPLAPGATADIVARIFAEELGKSLGQTIVVDNKTGAGGTIATAEAARASADGYTVALVSQGTLVFNMGLYKTPGYDSLKDLQAVAVSGGVSNVLIVHPDNPAKTVADVLAQARAKPGELTFSSGGVGTSHHMSGVLLEMRTGVKLQHVPYRATPAGIQAVANGEVTMGLFNTPTVIGLIKGGKLKAIAVTSEKRSDLLPDVPTMIESGVKDYVVNTWMGYAVPAGTPEPVVGKLNAELNRIGQLPAVREKMLAQGIEMLPPDSPAQAQKLVRDDLTLWLPIIKASGASADQ</sequence>
<name>A0A512NP04_9HYPH</name>
<dbReference type="PANTHER" id="PTHR42928:SF5">
    <property type="entry name" value="BLR1237 PROTEIN"/>
    <property type="match status" value="1"/>
</dbReference>